<dbReference type="OMA" id="TGTWPPI"/>
<dbReference type="OrthoDB" id="2796951at2759"/>
<dbReference type="Proteomes" id="UP000001745">
    <property type="component" value="Unassembled WGS sequence"/>
</dbReference>
<dbReference type="AlphaFoldDB" id="B8M2N9"/>
<dbReference type="EMBL" id="EQ962653">
    <property type="protein sequence ID" value="EED21950.1"/>
    <property type="molecule type" value="Genomic_DNA"/>
</dbReference>
<dbReference type="eggNOG" id="ENOG502R0IR">
    <property type="taxonomic scope" value="Eukaryota"/>
</dbReference>
<dbReference type="InterPro" id="IPR013780">
    <property type="entry name" value="Glyco_hydro_b"/>
</dbReference>
<organism evidence="2 3">
    <name type="scientific">Talaromyces stipitatus (strain ATCC 10500 / CBS 375.48 / QM 6759 / NRRL 1006)</name>
    <name type="common">Penicillium stipitatum</name>
    <dbReference type="NCBI Taxonomy" id="441959"/>
    <lineage>
        <taxon>Eukaryota</taxon>
        <taxon>Fungi</taxon>
        <taxon>Dikarya</taxon>
        <taxon>Ascomycota</taxon>
        <taxon>Pezizomycotina</taxon>
        <taxon>Eurotiomycetes</taxon>
        <taxon>Eurotiomycetidae</taxon>
        <taxon>Eurotiales</taxon>
        <taxon>Trichocomaceae</taxon>
        <taxon>Talaromyces</taxon>
        <taxon>Talaromyces sect. Talaromyces</taxon>
    </lineage>
</organism>
<dbReference type="HOGENOM" id="CLU_022148_4_0_1"/>
<sequence>MEDVDATETCLQNLKELTGTWPPIRVGGTTRQISWRSDTRSQPRLDNLSNTVAAAKLAKSQMGTLYAIELVFTNSDPIANGDSWTAAADYVSEIQWQNAVCGNLSVTDLIPAGVSFGTFPMRIADLTAVEGTASIYDKDYCFHNYPQFTSTANLSSLMSHSGIESQTQPFAAEVSAAAQEGKPHVLGETNSGRFYSWYLRCDSSDLIAATGGGGGISPTFSEALWILDYTNPAYKILGQYCWWGRYDIEAPYYGAYFVNMALAGTDSITALDDQTTAYAAYAIFESDAVARVLLYNWEYYTSGTRPNQTFSLTGLSPGIVTAKRLTAPYAASRVDYGGNPTVAGRTFVNGTCTIQGTAVEETTTVSGGEATFTIGASEALLVYV</sequence>
<dbReference type="InterPro" id="IPR052974">
    <property type="entry name" value="GH79_Enzymes"/>
</dbReference>
<proteinExistence type="predicted"/>
<accession>B8M2N9</accession>
<dbReference type="PANTHER" id="PTHR36183:SF2">
    <property type="entry name" value="BETA-GLUCURONIDASE C-TERMINAL DOMAIN-CONTAINING PROTEIN"/>
    <property type="match status" value="1"/>
</dbReference>
<dbReference type="RefSeq" id="XP_002478913.1">
    <property type="nucleotide sequence ID" value="XM_002478868.1"/>
</dbReference>
<evidence type="ECO:0000313" key="3">
    <source>
        <dbReference type="Proteomes" id="UP000001745"/>
    </source>
</evidence>
<feature type="domain" description="Beta-glucuronidase C-terminal" evidence="1">
    <location>
        <begin position="280"/>
        <end position="381"/>
    </location>
</feature>
<reference evidence="3" key="1">
    <citation type="journal article" date="2015" name="Genome Announc.">
        <title>Genome sequence of the AIDS-associated pathogen Penicillium marneffei (ATCC18224) and its near taxonomic relative Talaromyces stipitatus (ATCC10500).</title>
        <authorList>
            <person name="Nierman W.C."/>
            <person name="Fedorova-Abrams N.D."/>
            <person name="Andrianopoulos A."/>
        </authorList>
    </citation>
    <scope>NUCLEOTIDE SEQUENCE [LARGE SCALE GENOMIC DNA]</scope>
    <source>
        <strain evidence="3">ATCC 10500 / CBS 375.48 / QM 6759 / NRRL 1006</strain>
    </source>
</reference>
<protein>
    <recommendedName>
        <fullName evidence="1">Beta-glucuronidase C-terminal domain-containing protein</fullName>
    </recommendedName>
</protein>
<dbReference type="PANTHER" id="PTHR36183">
    <property type="entry name" value="BETA-GLUCURONIDASE"/>
    <property type="match status" value="1"/>
</dbReference>
<dbReference type="VEuPathDB" id="FungiDB:TSTA_091910"/>
<evidence type="ECO:0000259" key="1">
    <source>
        <dbReference type="Pfam" id="PF16862"/>
    </source>
</evidence>
<keyword evidence="3" id="KW-1185">Reference proteome</keyword>
<dbReference type="STRING" id="441959.B8M2N9"/>
<gene>
    <name evidence="2" type="ORF">TSTA_091910</name>
</gene>
<dbReference type="GeneID" id="8098577"/>
<name>B8M2N9_TALSN</name>
<dbReference type="Gene3D" id="3.20.20.80">
    <property type="entry name" value="Glycosidases"/>
    <property type="match status" value="1"/>
</dbReference>
<dbReference type="Pfam" id="PF16862">
    <property type="entry name" value="Glyco_hydro_79C"/>
    <property type="match status" value="1"/>
</dbReference>
<dbReference type="PhylomeDB" id="B8M2N9"/>
<dbReference type="InterPro" id="IPR031728">
    <property type="entry name" value="GlcAase_C"/>
</dbReference>
<evidence type="ECO:0000313" key="2">
    <source>
        <dbReference type="EMBL" id="EED21950.1"/>
    </source>
</evidence>
<dbReference type="Gene3D" id="2.60.40.1180">
    <property type="entry name" value="Golgi alpha-mannosidase II"/>
    <property type="match status" value="1"/>
</dbReference>
<dbReference type="InParanoid" id="B8M2N9"/>